<evidence type="ECO:0000256" key="2">
    <source>
        <dbReference type="ARBA" id="ARBA00005551"/>
    </source>
</evidence>
<evidence type="ECO:0000313" key="9">
    <source>
        <dbReference type="EMBL" id="WRL61840.1"/>
    </source>
</evidence>
<feature type="domain" description="Cation/H+ exchanger transmembrane" evidence="8">
    <location>
        <begin position="2"/>
        <end position="103"/>
    </location>
</feature>
<reference evidence="9 10" key="1">
    <citation type="submission" date="2023-12" db="EMBL/GenBank/DDBJ databases">
        <title>Blastococcus brunescens sp. nov., an actonobacterium isolated from sandstone collected in sahara desert.</title>
        <authorList>
            <person name="Gtari M."/>
            <person name="Ghodhbane F."/>
        </authorList>
    </citation>
    <scope>NUCLEOTIDE SEQUENCE [LARGE SCALE GENOMIC DNA]</scope>
    <source>
        <strain evidence="9 10">BMG 8361</strain>
    </source>
</reference>
<feature type="transmembrane region" description="Helical" evidence="7">
    <location>
        <begin position="26"/>
        <end position="46"/>
    </location>
</feature>
<sequence>MFAAAFFLGIGLSIDAADLPPVLPAAVALAVVTAVTKILSGSYAARREGVDRRGGLRAGTALIARGEFSLVVVGLAGAAADPRMSALVAAYVAILAVGGPIVTRLVGEVDRAEQGAPAQRGTRGPD</sequence>
<protein>
    <submittedName>
        <fullName evidence="9">Cation:proton antiporter</fullName>
    </submittedName>
</protein>
<dbReference type="PANTHER" id="PTHR42751:SF6">
    <property type="entry name" value="CONSERVED INTEGRAL MEMBRANE TRANSPORT PROTEIN-RELATED"/>
    <property type="match status" value="1"/>
</dbReference>
<dbReference type="PANTHER" id="PTHR42751">
    <property type="entry name" value="SODIUM/HYDROGEN EXCHANGER FAMILY/TRKA DOMAIN PROTEIN"/>
    <property type="match status" value="1"/>
</dbReference>
<keyword evidence="5 7" id="KW-1133">Transmembrane helix</keyword>
<evidence type="ECO:0000256" key="6">
    <source>
        <dbReference type="ARBA" id="ARBA00023136"/>
    </source>
</evidence>
<proteinExistence type="inferred from homology"/>
<name>A0ABZ1AYF4_9ACTN</name>
<gene>
    <name evidence="9" type="ORF">U6N30_17120</name>
</gene>
<dbReference type="RefSeq" id="WP_324273200.1">
    <property type="nucleotide sequence ID" value="NZ_CP141261.1"/>
</dbReference>
<evidence type="ECO:0000256" key="1">
    <source>
        <dbReference type="ARBA" id="ARBA00004141"/>
    </source>
</evidence>
<evidence type="ECO:0000256" key="7">
    <source>
        <dbReference type="SAM" id="Phobius"/>
    </source>
</evidence>
<dbReference type="EMBL" id="CP141261">
    <property type="protein sequence ID" value="WRL61840.1"/>
    <property type="molecule type" value="Genomic_DNA"/>
</dbReference>
<evidence type="ECO:0000259" key="8">
    <source>
        <dbReference type="Pfam" id="PF00999"/>
    </source>
</evidence>
<evidence type="ECO:0000313" key="10">
    <source>
        <dbReference type="Proteomes" id="UP001324287"/>
    </source>
</evidence>
<keyword evidence="3" id="KW-0813">Transport</keyword>
<keyword evidence="10" id="KW-1185">Reference proteome</keyword>
<dbReference type="Pfam" id="PF00999">
    <property type="entry name" value="Na_H_Exchanger"/>
    <property type="match status" value="1"/>
</dbReference>
<evidence type="ECO:0000256" key="3">
    <source>
        <dbReference type="ARBA" id="ARBA00022448"/>
    </source>
</evidence>
<dbReference type="Proteomes" id="UP001324287">
    <property type="component" value="Chromosome"/>
</dbReference>
<comment type="similarity">
    <text evidence="2">Belongs to the monovalent cation:proton antiporter 2 (CPA2) transporter (TC 2.A.37) family.</text>
</comment>
<evidence type="ECO:0000256" key="4">
    <source>
        <dbReference type="ARBA" id="ARBA00022692"/>
    </source>
</evidence>
<keyword evidence="6 7" id="KW-0472">Membrane</keyword>
<feature type="transmembrane region" description="Helical" evidence="7">
    <location>
        <begin position="58"/>
        <end position="80"/>
    </location>
</feature>
<keyword evidence="4 7" id="KW-0812">Transmembrane</keyword>
<dbReference type="InterPro" id="IPR006153">
    <property type="entry name" value="Cation/H_exchanger_TM"/>
</dbReference>
<comment type="subcellular location">
    <subcellularLocation>
        <location evidence="1">Membrane</location>
        <topology evidence="1">Multi-pass membrane protein</topology>
    </subcellularLocation>
</comment>
<accession>A0ABZ1AYF4</accession>
<evidence type="ECO:0000256" key="5">
    <source>
        <dbReference type="ARBA" id="ARBA00022989"/>
    </source>
</evidence>
<organism evidence="9 10">
    <name type="scientific">Blastococcus brunescens</name>
    <dbReference type="NCBI Taxonomy" id="1564165"/>
    <lineage>
        <taxon>Bacteria</taxon>
        <taxon>Bacillati</taxon>
        <taxon>Actinomycetota</taxon>
        <taxon>Actinomycetes</taxon>
        <taxon>Geodermatophilales</taxon>
        <taxon>Geodermatophilaceae</taxon>
        <taxon>Blastococcus</taxon>
    </lineage>
</organism>
<feature type="transmembrane region" description="Helical" evidence="7">
    <location>
        <begin position="86"/>
        <end position="106"/>
    </location>
</feature>
<dbReference type="Gene3D" id="1.20.1530.20">
    <property type="match status" value="1"/>
</dbReference>
<dbReference type="InterPro" id="IPR038770">
    <property type="entry name" value="Na+/solute_symporter_sf"/>
</dbReference>